<sequence length="248" mass="27802">MNKRLWRTARLLEGVSARIKQDNSHIGHQTMNSNERAFRRIGSIGLVIFERDGTLLRRNNPPRDFMLGDISNDFVLMLQHLRGIGVRFGFISDARGMDVGSHSPEEFAALTGRLDKLLQIRNAMPDFWMTWGISPQVRREIPQADEAQRETEGLISAMILHAVEWYGVDEKDAIFVNSTAVGLLAATSANISSIQYSGLPADRTIPARRKMERQYFNPSATVNAQQLNTEIQRALGLSCESAKCSEQG</sequence>
<dbReference type="InterPro" id="IPR023214">
    <property type="entry name" value="HAD_sf"/>
</dbReference>
<accession>A0A285UUQ6</accession>
<reference evidence="1 2" key="1">
    <citation type="submission" date="2017-08" db="EMBL/GenBank/DDBJ databases">
        <authorList>
            <person name="de Groot N.N."/>
        </authorList>
    </citation>
    <scope>NUCLEOTIDE SEQUENCE [LARGE SCALE GENOMIC DNA]</scope>
    <source>
        <strain evidence="1 2">JC85</strain>
    </source>
</reference>
<gene>
    <name evidence="1" type="ORF">SAMN05892877_11647</name>
</gene>
<dbReference type="SUPFAM" id="SSF56784">
    <property type="entry name" value="HAD-like"/>
    <property type="match status" value="1"/>
</dbReference>
<dbReference type="AlphaFoldDB" id="A0A285UUQ6"/>
<proteinExistence type="predicted"/>
<protein>
    <submittedName>
        <fullName evidence="1">Uncharacterized protein</fullName>
    </submittedName>
</protein>
<organism evidence="1 2">
    <name type="scientific">Rhizobium subbaraonis</name>
    <dbReference type="NCBI Taxonomy" id="908946"/>
    <lineage>
        <taxon>Bacteria</taxon>
        <taxon>Pseudomonadati</taxon>
        <taxon>Pseudomonadota</taxon>
        <taxon>Alphaproteobacteria</taxon>
        <taxon>Hyphomicrobiales</taxon>
        <taxon>Rhizobiaceae</taxon>
        <taxon>Rhizobium/Agrobacterium group</taxon>
        <taxon>Rhizobium</taxon>
    </lineage>
</organism>
<dbReference type="InterPro" id="IPR036412">
    <property type="entry name" value="HAD-like_sf"/>
</dbReference>
<keyword evidence="2" id="KW-1185">Reference proteome</keyword>
<evidence type="ECO:0000313" key="2">
    <source>
        <dbReference type="Proteomes" id="UP000219167"/>
    </source>
</evidence>
<dbReference type="Proteomes" id="UP000219167">
    <property type="component" value="Unassembled WGS sequence"/>
</dbReference>
<dbReference type="EMBL" id="OBQD01000016">
    <property type="protein sequence ID" value="SOC45523.1"/>
    <property type="molecule type" value="Genomic_DNA"/>
</dbReference>
<dbReference type="Gene3D" id="3.40.50.1000">
    <property type="entry name" value="HAD superfamily/HAD-like"/>
    <property type="match status" value="1"/>
</dbReference>
<evidence type="ECO:0000313" key="1">
    <source>
        <dbReference type="EMBL" id="SOC45523.1"/>
    </source>
</evidence>
<name>A0A285UUQ6_9HYPH</name>